<dbReference type="AlphaFoldDB" id="A0A8K0PHW8"/>
<sequence length="64" mass="6682">MAIKCPECGAGADMTPSGDYAHCASCNTVFEPNKEGSSEKGTAHPDYEKKDSEKTQEGGKGDGK</sequence>
<feature type="compositionally biased region" description="Basic and acidic residues" evidence="1">
    <location>
        <begin position="32"/>
        <end position="64"/>
    </location>
</feature>
<name>A0A8K0PHW8_9PEZI</name>
<organism evidence="2 3">
    <name type="scientific">Elsinoe batatas</name>
    <dbReference type="NCBI Taxonomy" id="2601811"/>
    <lineage>
        <taxon>Eukaryota</taxon>
        <taxon>Fungi</taxon>
        <taxon>Dikarya</taxon>
        <taxon>Ascomycota</taxon>
        <taxon>Pezizomycotina</taxon>
        <taxon>Dothideomycetes</taxon>
        <taxon>Dothideomycetidae</taxon>
        <taxon>Myriangiales</taxon>
        <taxon>Elsinoaceae</taxon>
        <taxon>Elsinoe</taxon>
    </lineage>
</organism>
<protein>
    <submittedName>
        <fullName evidence="2">Uncharacterized protein</fullName>
    </submittedName>
</protein>
<evidence type="ECO:0000313" key="3">
    <source>
        <dbReference type="Proteomes" id="UP000809789"/>
    </source>
</evidence>
<proteinExistence type="predicted"/>
<dbReference type="EMBL" id="JAESVG020000002">
    <property type="protein sequence ID" value="KAG8630496.1"/>
    <property type="molecule type" value="Genomic_DNA"/>
</dbReference>
<evidence type="ECO:0000313" key="2">
    <source>
        <dbReference type="EMBL" id="KAG8630496.1"/>
    </source>
</evidence>
<comment type="caution">
    <text evidence="2">The sequence shown here is derived from an EMBL/GenBank/DDBJ whole genome shotgun (WGS) entry which is preliminary data.</text>
</comment>
<gene>
    <name evidence="2" type="ORF">KVT40_002115</name>
</gene>
<dbReference type="OrthoDB" id="3836501at2759"/>
<dbReference type="Proteomes" id="UP000809789">
    <property type="component" value="Unassembled WGS sequence"/>
</dbReference>
<feature type="region of interest" description="Disordered" evidence="1">
    <location>
        <begin position="31"/>
        <end position="64"/>
    </location>
</feature>
<reference evidence="2" key="1">
    <citation type="submission" date="2021-07" db="EMBL/GenBank/DDBJ databases">
        <title>Elsinoe batatas strain:CRI-CJ2 Genome sequencing and assembly.</title>
        <authorList>
            <person name="Huang L."/>
        </authorList>
    </citation>
    <scope>NUCLEOTIDE SEQUENCE</scope>
    <source>
        <strain evidence="2">CRI-CJ2</strain>
    </source>
</reference>
<evidence type="ECO:0000256" key="1">
    <source>
        <dbReference type="SAM" id="MobiDB-lite"/>
    </source>
</evidence>
<accession>A0A8K0PHW8</accession>
<keyword evidence="3" id="KW-1185">Reference proteome</keyword>